<dbReference type="EMBL" id="MTHB01000185">
    <property type="protein sequence ID" value="OXC75254.1"/>
    <property type="molecule type" value="Genomic_DNA"/>
</dbReference>
<name>A0A226WVQ1_CABSO</name>
<dbReference type="AlphaFoldDB" id="A0A226WVQ1"/>
<organism evidence="2 3">
    <name type="scientific">Caballeronia sordidicola</name>
    <name type="common">Burkholderia sordidicola</name>
    <dbReference type="NCBI Taxonomy" id="196367"/>
    <lineage>
        <taxon>Bacteria</taxon>
        <taxon>Pseudomonadati</taxon>
        <taxon>Pseudomonadota</taxon>
        <taxon>Betaproteobacteria</taxon>
        <taxon>Burkholderiales</taxon>
        <taxon>Burkholderiaceae</taxon>
        <taxon>Caballeronia</taxon>
    </lineage>
</organism>
<gene>
    <name evidence="2" type="ORF">BSU04_27805</name>
</gene>
<proteinExistence type="predicted"/>
<feature type="region of interest" description="Disordered" evidence="1">
    <location>
        <begin position="1"/>
        <end position="38"/>
    </location>
</feature>
<evidence type="ECO:0000313" key="2">
    <source>
        <dbReference type="EMBL" id="OXC75254.1"/>
    </source>
</evidence>
<accession>A0A226WVQ1</accession>
<evidence type="ECO:0000256" key="1">
    <source>
        <dbReference type="SAM" id="MobiDB-lite"/>
    </source>
</evidence>
<protein>
    <submittedName>
        <fullName evidence="2">Uncharacterized protein</fullName>
    </submittedName>
</protein>
<sequence>MGNGRGLAQTGAVSRRRGILRPQGRALTRLKGSARSDQVVATSLQDRGVVKVART</sequence>
<comment type="caution">
    <text evidence="2">The sequence shown here is derived from an EMBL/GenBank/DDBJ whole genome shotgun (WGS) entry which is preliminary data.</text>
</comment>
<reference evidence="3" key="1">
    <citation type="submission" date="2017-01" db="EMBL/GenBank/DDBJ databases">
        <title>Genome Analysis of Deinococcus marmoris KOPRI26562.</title>
        <authorList>
            <person name="Kim J.H."/>
            <person name="Oh H.-M."/>
        </authorList>
    </citation>
    <scope>NUCLEOTIDE SEQUENCE [LARGE SCALE GENOMIC DNA]</scope>
    <source>
        <strain evidence="3">PAMC 26633</strain>
    </source>
</reference>
<evidence type="ECO:0000313" key="3">
    <source>
        <dbReference type="Proteomes" id="UP000214720"/>
    </source>
</evidence>
<dbReference type="Proteomes" id="UP000214720">
    <property type="component" value="Unassembled WGS sequence"/>
</dbReference>